<dbReference type="AlphaFoldDB" id="D8Q7V3"/>
<dbReference type="RefSeq" id="XP_003031393.1">
    <property type="nucleotide sequence ID" value="XM_003031347.1"/>
</dbReference>
<feature type="domain" description="Mug135-like C-terminal" evidence="3">
    <location>
        <begin position="91"/>
        <end position="162"/>
    </location>
</feature>
<accession>D8Q7V3</accession>
<organism evidence="5">
    <name type="scientific">Schizophyllum commune (strain H4-8 / FGSC 9210)</name>
    <name type="common">Split gill fungus</name>
    <dbReference type="NCBI Taxonomy" id="578458"/>
    <lineage>
        <taxon>Eukaryota</taxon>
        <taxon>Fungi</taxon>
        <taxon>Dikarya</taxon>
        <taxon>Basidiomycota</taxon>
        <taxon>Agaricomycotina</taxon>
        <taxon>Agaricomycetes</taxon>
        <taxon>Agaricomycetidae</taxon>
        <taxon>Agaricales</taxon>
        <taxon>Schizophyllaceae</taxon>
        <taxon>Schizophyllum</taxon>
    </lineage>
</organism>
<dbReference type="GeneID" id="9587594"/>
<protein>
    <recommendedName>
        <fullName evidence="3">Mug135-like C-terminal domain-containing protein</fullName>
    </recommendedName>
</protein>
<dbReference type="VEuPathDB" id="FungiDB:SCHCODRAFT_02316549"/>
<name>D8Q7V3_SCHCM</name>
<dbReference type="InParanoid" id="D8Q7V3"/>
<evidence type="ECO:0000256" key="2">
    <source>
        <dbReference type="SAM" id="MobiDB-lite"/>
    </source>
</evidence>
<keyword evidence="5" id="KW-1185">Reference proteome</keyword>
<evidence type="ECO:0000256" key="1">
    <source>
        <dbReference type="ARBA" id="ARBA00005788"/>
    </source>
</evidence>
<gene>
    <name evidence="4" type="ORF">SCHCODRAFT_11429</name>
</gene>
<comment type="similarity">
    <text evidence="1">Belongs to the UPF0612 family.</text>
</comment>
<dbReference type="Pfam" id="PF08593">
    <property type="entry name" value="Mug135_C"/>
    <property type="match status" value="1"/>
</dbReference>
<evidence type="ECO:0000313" key="4">
    <source>
        <dbReference type="EMBL" id="EFI96490.1"/>
    </source>
</evidence>
<dbReference type="EMBL" id="GL377307">
    <property type="protein sequence ID" value="EFI96490.1"/>
    <property type="molecule type" value="Genomic_DNA"/>
</dbReference>
<sequence length="177" mass="19515">MPHTSTEMAAINLQKLKSDHQQSQSSQGDSKKLGVTGSEYDAQDEPPEWFAEVTGAITDAMVHLYDDTSSQLDETTSCVMHALSMVAKLSNVLARRVGLTSGYDIVPFVDGSWPPNELPPLVSDDAIDSLGQDERRTYLEGYGVRDWNEETWRPLLFEAIGAPIDLPLPNESDSMEV</sequence>
<dbReference type="Proteomes" id="UP000007431">
    <property type="component" value="Unassembled WGS sequence"/>
</dbReference>
<evidence type="ECO:0000313" key="5">
    <source>
        <dbReference type="Proteomes" id="UP000007431"/>
    </source>
</evidence>
<dbReference type="HOGENOM" id="CLU_1518716_0_0_1"/>
<proteinExistence type="inferred from homology"/>
<dbReference type="KEGG" id="scm:SCHCO_02316549"/>
<feature type="region of interest" description="Disordered" evidence="2">
    <location>
        <begin position="16"/>
        <end position="46"/>
    </location>
</feature>
<dbReference type="InterPro" id="IPR013902">
    <property type="entry name" value="Mug135-like_C"/>
</dbReference>
<reference evidence="4 5" key="1">
    <citation type="journal article" date="2010" name="Nat. Biotechnol.">
        <title>Genome sequence of the model mushroom Schizophyllum commune.</title>
        <authorList>
            <person name="Ohm R.A."/>
            <person name="de Jong J.F."/>
            <person name="Lugones L.G."/>
            <person name="Aerts A."/>
            <person name="Kothe E."/>
            <person name="Stajich J.E."/>
            <person name="de Vries R.P."/>
            <person name="Record E."/>
            <person name="Levasseur A."/>
            <person name="Baker S.E."/>
            <person name="Bartholomew K.A."/>
            <person name="Coutinho P.M."/>
            <person name="Erdmann S."/>
            <person name="Fowler T.J."/>
            <person name="Gathman A.C."/>
            <person name="Lombard V."/>
            <person name="Henrissat B."/>
            <person name="Knabe N."/>
            <person name="Kuees U."/>
            <person name="Lilly W.W."/>
            <person name="Lindquist E."/>
            <person name="Lucas S."/>
            <person name="Magnuson J.K."/>
            <person name="Piumi F."/>
            <person name="Raudaskoski M."/>
            <person name="Salamov A."/>
            <person name="Schmutz J."/>
            <person name="Schwarze F.W.M.R."/>
            <person name="vanKuyk P.A."/>
            <person name="Horton J.S."/>
            <person name="Grigoriev I.V."/>
            <person name="Woesten H.A.B."/>
        </authorList>
    </citation>
    <scope>NUCLEOTIDE SEQUENCE [LARGE SCALE GENOMIC DNA]</scope>
    <source>
        <strain evidence="5">H4-8 / FGSC 9210</strain>
    </source>
</reference>
<evidence type="ECO:0000259" key="3">
    <source>
        <dbReference type="Pfam" id="PF08593"/>
    </source>
</evidence>
<dbReference type="OrthoDB" id="5297016at2759"/>